<keyword evidence="5" id="KW-0333">Golgi apparatus</keyword>
<evidence type="ECO:0000256" key="6">
    <source>
        <dbReference type="ARBA" id="ARBA00023136"/>
    </source>
</evidence>
<dbReference type="Gene3D" id="1.10.357.110">
    <property type="entry name" value="Vacuolar protein sorting-associated protein 53, C-terminus"/>
    <property type="match status" value="1"/>
</dbReference>
<dbReference type="VEuPathDB" id="FungiDB:C5L36_0E02980"/>
<feature type="region of interest" description="Disordered" evidence="8">
    <location>
        <begin position="820"/>
        <end position="856"/>
    </location>
</feature>
<evidence type="ECO:0000256" key="5">
    <source>
        <dbReference type="ARBA" id="ARBA00023034"/>
    </source>
</evidence>
<name>A0A099P3E8_PICKU</name>
<evidence type="ECO:0000256" key="3">
    <source>
        <dbReference type="ARBA" id="ARBA00008628"/>
    </source>
</evidence>
<evidence type="ECO:0000256" key="4">
    <source>
        <dbReference type="ARBA" id="ARBA00022753"/>
    </source>
</evidence>
<dbReference type="GO" id="GO:0000938">
    <property type="term" value="C:GARP complex"/>
    <property type="evidence" value="ECO:0007669"/>
    <property type="project" value="InterPro"/>
</dbReference>
<dbReference type="Pfam" id="PF04100">
    <property type="entry name" value="Vps53_N"/>
    <property type="match status" value="1"/>
</dbReference>
<dbReference type="InterPro" id="IPR039766">
    <property type="entry name" value="Vps53"/>
</dbReference>
<dbReference type="InterPro" id="IPR038260">
    <property type="entry name" value="Vps53_C_sf"/>
</dbReference>
<dbReference type="GO" id="GO:0005829">
    <property type="term" value="C:cytosol"/>
    <property type="evidence" value="ECO:0007669"/>
    <property type="project" value="GOC"/>
</dbReference>
<comment type="subcellular location">
    <subcellularLocation>
        <location evidence="2">Endosome membrane</location>
        <topology evidence="2">Peripheral membrane protein</topology>
    </subcellularLocation>
    <subcellularLocation>
        <location evidence="1">Golgi apparatus</location>
        <location evidence="1">trans-Golgi network membrane</location>
        <topology evidence="1">Peripheral membrane protein</topology>
    </subcellularLocation>
</comment>
<organism evidence="11 12">
    <name type="scientific">Pichia kudriavzevii</name>
    <name type="common">Yeast</name>
    <name type="synonym">Issatchenkia orientalis</name>
    <dbReference type="NCBI Taxonomy" id="4909"/>
    <lineage>
        <taxon>Eukaryota</taxon>
        <taxon>Fungi</taxon>
        <taxon>Dikarya</taxon>
        <taxon>Ascomycota</taxon>
        <taxon>Saccharomycotina</taxon>
        <taxon>Pichiomycetes</taxon>
        <taxon>Pichiales</taxon>
        <taxon>Pichiaceae</taxon>
        <taxon>Pichia</taxon>
    </lineage>
</organism>
<feature type="coiled-coil region" evidence="7">
    <location>
        <begin position="153"/>
        <end position="180"/>
    </location>
</feature>
<feature type="region of interest" description="Disordered" evidence="8">
    <location>
        <begin position="1"/>
        <end position="35"/>
    </location>
</feature>
<accession>A0A099P3E8</accession>
<keyword evidence="6" id="KW-0472">Membrane</keyword>
<keyword evidence="4" id="KW-0967">Endosome</keyword>
<comment type="caution">
    <text evidence="11">The sequence shown here is derived from an EMBL/GenBank/DDBJ whole genome shotgun (WGS) entry which is preliminary data.</text>
</comment>
<dbReference type="EMBL" id="JQFK01000008">
    <property type="protein sequence ID" value="KGK39548.1"/>
    <property type="molecule type" value="Genomic_DNA"/>
</dbReference>
<dbReference type="Proteomes" id="UP000029867">
    <property type="component" value="Unassembled WGS sequence"/>
</dbReference>
<dbReference type="GO" id="GO:0010008">
    <property type="term" value="C:endosome membrane"/>
    <property type="evidence" value="ECO:0007669"/>
    <property type="project" value="UniProtKB-SubCell"/>
</dbReference>
<dbReference type="Pfam" id="PF16854">
    <property type="entry name" value="VPS53_C"/>
    <property type="match status" value="1"/>
</dbReference>
<evidence type="ECO:0000313" key="11">
    <source>
        <dbReference type="EMBL" id="KGK39548.1"/>
    </source>
</evidence>
<dbReference type="AlphaFoldDB" id="A0A099P3E8"/>
<feature type="compositionally biased region" description="Low complexity" evidence="8">
    <location>
        <begin position="843"/>
        <end position="855"/>
    </location>
</feature>
<evidence type="ECO:0000259" key="9">
    <source>
        <dbReference type="Pfam" id="PF04100"/>
    </source>
</evidence>
<evidence type="ECO:0000256" key="7">
    <source>
        <dbReference type="SAM" id="Coils"/>
    </source>
</evidence>
<gene>
    <name evidence="11" type="ORF">JL09_g1282</name>
</gene>
<comment type="similarity">
    <text evidence="3">Belongs to the VPS53 family.</text>
</comment>
<feature type="domain" description="Vps53 N-terminal" evidence="9">
    <location>
        <begin position="40"/>
        <end position="413"/>
    </location>
</feature>
<evidence type="ECO:0000259" key="10">
    <source>
        <dbReference type="Pfam" id="PF16854"/>
    </source>
</evidence>
<dbReference type="PANTHER" id="PTHR12820">
    <property type="entry name" value="VACUOLAR SORTING PROTEIN 53"/>
    <property type="match status" value="1"/>
</dbReference>
<dbReference type="eggNOG" id="KOG2180">
    <property type="taxonomic scope" value="Eukaryota"/>
</dbReference>
<dbReference type="PANTHER" id="PTHR12820:SF0">
    <property type="entry name" value="VACUOLAR PROTEIN SORTING-ASSOCIATED PROTEIN 53 HOMOLOG"/>
    <property type="match status" value="1"/>
</dbReference>
<dbReference type="HOGENOM" id="CLU_007339_0_0_1"/>
<evidence type="ECO:0000313" key="12">
    <source>
        <dbReference type="Proteomes" id="UP000029867"/>
    </source>
</evidence>
<protein>
    <submittedName>
        <fullName evidence="11">Uncharacterized protein</fullName>
    </submittedName>
</protein>
<feature type="domain" description="Vps53 C-terminal" evidence="10">
    <location>
        <begin position="654"/>
        <end position="739"/>
    </location>
</feature>
<evidence type="ECO:0000256" key="2">
    <source>
        <dbReference type="ARBA" id="ARBA00004481"/>
    </source>
</evidence>
<dbReference type="InterPro" id="IPR031745">
    <property type="entry name" value="Vps53_C"/>
</dbReference>
<feature type="compositionally biased region" description="Basic and acidic residues" evidence="8">
    <location>
        <begin position="13"/>
        <end position="28"/>
    </location>
</feature>
<evidence type="ECO:0000256" key="1">
    <source>
        <dbReference type="ARBA" id="ARBA00004150"/>
    </source>
</evidence>
<proteinExistence type="inferred from homology"/>
<dbReference type="GO" id="GO:0042147">
    <property type="term" value="P:retrograde transport, endosome to Golgi"/>
    <property type="evidence" value="ECO:0007669"/>
    <property type="project" value="InterPro"/>
</dbReference>
<dbReference type="InterPro" id="IPR007234">
    <property type="entry name" value="Vps53_N"/>
</dbReference>
<reference evidence="12" key="1">
    <citation type="journal article" date="2014" name="Microb. Cell Fact.">
        <title>Exploiting Issatchenkia orientalis SD108 for succinic acid production.</title>
        <authorList>
            <person name="Xiao H."/>
            <person name="Shao Z."/>
            <person name="Jiang Y."/>
            <person name="Dole S."/>
            <person name="Zhao H."/>
        </authorList>
    </citation>
    <scope>NUCLEOTIDE SEQUENCE [LARGE SCALE GENOMIC DNA]</scope>
    <source>
        <strain evidence="12">SD108</strain>
    </source>
</reference>
<evidence type="ECO:0000256" key="8">
    <source>
        <dbReference type="SAM" id="MobiDB-lite"/>
    </source>
</evidence>
<keyword evidence="7" id="KW-0175">Coiled coil</keyword>
<sequence length="896" mass="103170">MNSLKNEIINSRVDSRKNGSQTSEKDGLAKIPSPDVNSSNYDPMVDIFELFDTPAALNDINHILKYSCAYQTKLEKEISKEREEYKKVLMESNPEKDYSKLDSELIKILDDFGKLKVNVKETEKSINEMTSSIKKLDHSKRNITFTMTTLKRLQMLVTAYDKLERQMEREKQVKNYKEIKQLLSAVLELNKYFQDFKSIDEVNQLNNLILKKKNHIIDDVMHDFELQFHEELNNDNLVEACYILEMLGESNSLKLKQWYTDASLREINQIFTSSEEAGSLENLSRRYIYFQNILSNFVLKSSKIFPESWHMDLLLVEKFCEFTKKDLQEVLEKEMRLKGISDVNVLLNALSNTLDFEQFLNKKFKYHKDFDESMANPSAPDFTKSISNVFEPYLNIWIDEQSKTIEKKLMEFSNPSNLFKKTGDNEDSTNNNIDSGETINVLESAAELFRLYRQMLSQISKLTSGKSLIKLTRLFNRYLNQYQRKILDSILPDSKSLVSVDLENQKEGVDIICLVLNTSSYCSATIIQLEEKIKSLIQPAELSEKVELNSSNDGFVQLIAYCISLLFYKVENDIQIAWKELSNFNWVVLNEVVGESRYVTTLKSIIKEDCDYIFPRLSKSSYIRNLLDRMVDMLLNKILSVVVKLTPVSVIMAEQIKLDLQELKTFVNFLPTITENGEKVLASASFKANVNMKFKQIDNLMKILMVPDKPVDTFINSYFTIIGDSSFSNFMKVLQLKGVMDIQATEKDKFKYMDMFKLQLGSYEDSSHELKESDEFLEKINLANTTLTTVRSHGHKKSNSRSIYLPSTVGSSNLTSNSSSNYTLPNLLTPPEPPSHAILNNGSPAPSSTSTSPRPNFGFFNNAKLDTISIEKNLKAFTENKTNFNEKFQKFFKRGE</sequence>